<evidence type="ECO:0000313" key="2">
    <source>
        <dbReference type="Proteomes" id="UP000724584"/>
    </source>
</evidence>
<accession>A0ACB7PMU3</accession>
<sequence length="141" mass="15404">MVRGARVVRVLVKIQFPNPNYQSPCPTLAHNQTHFFHHNTKITSSLHNSNKHSPPSHTRDIELNMAETINNATPPTKESEQPRAATVTAAAAVDVGSNTTTGVTSRRQRCEGDYFCGCCLCICGASVEYPGDVCCVCSKYH</sequence>
<dbReference type="EMBL" id="JAGIZQ010000001">
    <property type="protein sequence ID" value="KAH6650433.1"/>
    <property type="molecule type" value="Genomic_DNA"/>
</dbReference>
<comment type="caution">
    <text evidence="1">The sequence shown here is derived from an EMBL/GenBank/DDBJ whole genome shotgun (WGS) entry which is preliminary data.</text>
</comment>
<organism evidence="1 2">
    <name type="scientific">Chaetomium tenue</name>
    <dbReference type="NCBI Taxonomy" id="1854479"/>
    <lineage>
        <taxon>Eukaryota</taxon>
        <taxon>Fungi</taxon>
        <taxon>Dikarya</taxon>
        <taxon>Ascomycota</taxon>
        <taxon>Pezizomycotina</taxon>
        <taxon>Sordariomycetes</taxon>
        <taxon>Sordariomycetidae</taxon>
        <taxon>Sordariales</taxon>
        <taxon>Chaetomiaceae</taxon>
        <taxon>Chaetomium</taxon>
    </lineage>
</organism>
<protein>
    <submittedName>
        <fullName evidence="1">Uncharacterized protein</fullName>
    </submittedName>
</protein>
<dbReference type="Proteomes" id="UP000724584">
    <property type="component" value="Unassembled WGS sequence"/>
</dbReference>
<name>A0ACB7PMU3_9PEZI</name>
<gene>
    <name evidence="1" type="ORF">F5144DRAFT_556171</name>
</gene>
<keyword evidence="2" id="KW-1185">Reference proteome</keyword>
<reference evidence="1 2" key="1">
    <citation type="journal article" date="2021" name="Nat. Commun.">
        <title>Genetic determinants of endophytism in the Arabidopsis root mycobiome.</title>
        <authorList>
            <person name="Mesny F."/>
            <person name="Miyauchi S."/>
            <person name="Thiergart T."/>
            <person name="Pickel B."/>
            <person name="Atanasova L."/>
            <person name="Karlsson M."/>
            <person name="Huettel B."/>
            <person name="Barry K.W."/>
            <person name="Haridas S."/>
            <person name="Chen C."/>
            <person name="Bauer D."/>
            <person name="Andreopoulos W."/>
            <person name="Pangilinan J."/>
            <person name="LaButti K."/>
            <person name="Riley R."/>
            <person name="Lipzen A."/>
            <person name="Clum A."/>
            <person name="Drula E."/>
            <person name="Henrissat B."/>
            <person name="Kohler A."/>
            <person name="Grigoriev I.V."/>
            <person name="Martin F.M."/>
            <person name="Hacquard S."/>
        </authorList>
    </citation>
    <scope>NUCLEOTIDE SEQUENCE [LARGE SCALE GENOMIC DNA]</scope>
    <source>
        <strain evidence="1 2">MPI-SDFR-AT-0079</strain>
    </source>
</reference>
<proteinExistence type="predicted"/>
<evidence type="ECO:0000313" key="1">
    <source>
        <dbReference type="EMBL" id="KAH6650433.1"/>
    </source>
</evidence>